<protein>
    <recommendedName>
        <fullName evidence="1">HAT C-terminal dimerisation domain-containing protein</fullName>
    </recommendedName>
</protein>
<dbReference type="InterPro" id="IPR012337">
    <property type="entry name" value="RNaseH-like_sf"/>
</dbReference>
<dbReference type="PANTHER" id="PTHR47611:SF3">
    <property type="entry name" value="HAT C-TERMINAL DIMERISATION DOMAIN-CONTAINING PROTEIN"/>
    <property type="match status" value="1"/>
</dbReference>
<dbReference type="KEGG" id="dmo:Dmoj_GI25723"/>
<dbReference type="EMBL" id="CH933817">
    <property type="protein sequence ID" value="KRG07794.1"/>
    <property type="molecule type" value="Genomic_DNA"/>
</dbReference>
<evidence type="ECO:0000259" key="1">
    <source>
        <dbReference type="Pfam" id="PF05699"/>
    </source>
</evidence>
<dbReference type="InterPro" id="IPR008906">
    <property type="entry name" value="HATC_C_dom"/>
</dbReference>
<reference evidence="2 3" key="1">
    <citation type="journal article" date="2007" name="Nature">
        <title>Evolution of genes and genomes on the Drosophila phylogeny.</title>
        <authorList>
            <consortium name="Drosophila 12 Genomes Consortium"/>
            <person name="Clark A.G."/>
            <person name="Eisen M.B."/>
            <person name="Smith D.R."/>
            <person name="Bergman C.M."/>
            <person name="Oliver B."/>
            <person name="Markow T.A."/>
            <person name="Kaufman T.C."/>
            <person name="Kellis M."/>
            <person name="Gelbart W."/>
            <person name="Iyer V.N."/>
            <person name="Pollard D.A."/>
            <person name="Sackton T.B."/>
            <person name="Larracuente A.M."/>
            <person name="Singh N.D."/>
            <person name="Abad J.P."/>
            <person name="Abt D.N."/>
            <person name="Adryan B."/>
            <person name="Aguade M."/>
            <person name="Akashi H."/>
            <person name="Anderson W.W."/>
            <person name="Aquadro C.F."/>
            <person name="Ardell D.H."/>
            <person name="Arguello R."/>
            <person name="Artieri C.G."/>
            <person name="Barbash D.A."/>
            <person name="Barker D."/>
            <person name="Barsanti P."/>
            <person name="Batterham P."/>
            <person name="Batzoglou S."/>
            <person name="Begun D."/>
            <person name="Bhutkar A."/>
            <person name="Blanco E."/>
            <person name="Bosak S.A."/>
            <person name="Bradley R.K."/>
            <person name="Brand A.D."/>
            <person name="Brent M.R."/>
            <person name="Brooks A.N."/>
            <person name="Brown R.H."/>
            <person name="Butlin R.K."/>
            <person name="Caggese C."/>
            <person name="Calvi B.R."/>
            <person name="Bernardo de Carvalho A."/>
            <person name="Caspi A."/>
            <person name="Castrezana S."/>
            <person name="Celniker S.E."/>
            <person name="Chang J.L."/>
            <person name="Chapple C."/>
            <person name="Chatterji S."/>
            <person name="Chinwalla A."/>
            <person name="Civetta A."/>
            <person name="Clifton S.W."/>
            <person name="Comeron J.M."/>
            <person name="Costello J.C."/>
            <person name="Coyne J.A."/>
            <person name="Daub J."/>
            <person name="David R.G."/>
            <person name="Delcher A.L."/>
            <person name="Delehaunty K."/>
            <person name="Do C.B."/>
            <person name="Ebling H."/>
            <person name="Edwards K."/>
            <person name="Eickbush T."/>
            <person name="Evans J.D."/>
            <person name="Filipski A."/>
            <person name="Findeiss S."/>
            <person name="Freyhult E."/>
            <person name="Fulton L."/>
            <person name="Fulton R."/>
            <person name="Garcia A.C."/>
            <person name="Gardiner A."/>
            <person name="Garfield D.A."/>
            <person name="Garvin B.E."/>
            <person name="Gibson G."/>
            <person name="Gilbert D."/>
            <person name="Gnerre S."/>
            <person name="Godfrey J."/>
            <person name="Good R."/>
            <person name="Gotea V."/>
            <person name="Gravely B."/>
            <person name="Greenberg A.J."/>
            <person name="Griffiths-Jones S."/>
            <person name="Gross S."/>
            <person name="Guigo R."/>
            <person name="Gustafson E.A."/>
            <person name="Haerty W."/>
            <person name="Hahn M.W."/>
            <person name="Halligan D.L."/>
            <person name="Halpern A.L."/>
            <person name="Halter G.M."/>
            <person name="Han M.V."/>
            <person name="Heger A."/>
            <person name="Hillier L."/>
            <person name="Hinrichs A.S."/>
            <person name="Holmes I."/>
            <person name="Hoskins R.A."/>
            <person name="Hubisz M.J."/>
            <person name="Hultmark D."/>
            <person name="Huntley M.A."/>
            <person name="Jaffe D.B."/>
            <person name="Jagadeeshan S."/>
            <person name="Jeck W.R."/>
            <person name="Johnson J."/>
            <person name="Jones C.D."/>
            <person name="Jordan W.C."/>
            <person name="Karpen G.H."/>
            <person name="Kataoka E."/>
            <person name="Keightley P.D."/>
            <person name="Kheradpour P."/>
            <person name="Kirkness E.F."/>
            <person name="Koerich L.B."/>
            <person name="Kristiansen K."/>
            <person name="Kudrna D."/>
            <person name="Kulathinal R.J."/>
            <person name="Kumar S."/>
            <person name="Kwok R."/>
            <person name="Lander E."/>
            <person name="Langley C.H."/>
            <person name="Lapoint R."/>
            <person name="Lazzaro B.P."/>
            <person name="Lee S.J."/>
            <person name="Levesque L."/>
            <person name="Li R."/>
            <person name="Lin C.F."/>
            <person name="Lin M.F."/>
            <person name="Lindblad-Toh K."/>
            <person name="Llopart A."/>
            <person name="Long M."/>
            <person name="Low L."/>
            <person name="Lozovsky E."/>
            <person name="Lu J."/>
            <person name="Luo M."/>
            <person name="Machado C.A."/>
            <person name="Makalowski W."/>
            <person name="Marzo M."/>
            <person name="Matsuda M."/>
            <person name="Matzkin L."/>
            <person name="McAllister B."/>
            <person name="McBride C.S."/>
            <person name="McKernan B."/>
            <person name="McKernan K."/>
            <person name="Mendez-Lago M."/>
            <person name="Minx P."/>
            <person name="Mollenhauer M.U."/>
            <person name="Montooth K."/>
            <person name="Mount S.M."/>
            <person name="Mu X."/>
            <person name="Myers E."/>
            <person name="Negre B."/>
            <person name="Newfeld S."/>
            <person name="Nielsen R."/>
            <person name="Noor M.A."/>
            <person name="O'Grady P."/>
            <person name="Pachter L."/>
            <person name="Papaceit M."/>
            <person name="Parisi M.J."/>
            <person name="Parisi M."/>
            <person name="Parts L."/>
            <person name="Pedersen J.S."/>
            <person name="Pesole G."/>
            <person name="Phillippy A.M."/>
            <person name="Ponting C.P."/>
            <person name="Pop M."/>
            <person name="Porcelli D."/>
            <person name="Powell J.R."/>
            <person name="Prohaska S."/>
            <person name="Pruitt K."/>
            <person name="Puig M."/>
            <person name="Quesneville H."/>
            <person name="Ram K.R."/>
            <person name="Rand D."/>
            <person name="Rasmussen M.D."/>
            <person name="Reed L.K."/>
            <person name="Reenan R."/>
            <person name="Reily A."/>
            <person name="Remington K.A."/>
            <person name="Rieger T.T."/>
            <person name="Ritchie M.G."/>
            <person name="Robin C."/>
            <person name="Rogers Y.H."/>
            <person name="Rohde C."/>
            <person name="Rozas J."/>
            <person name="Rubenfield M.J."/>
            <person name="Ruiz A."/>
            <person name="Russo S."/>
            <person name="Salzberg S.L."/>
            <person name="Sanchez-Gracia A."/>
            <person name="Saranga D.J."/>
            <person name="Sato H."/>
            <person name="Schaeffer S.W."/>
            <person name="Schatz M.C."/>
            <person name="Schlenke T."/>
            <person name="Schwartz R."/>
            <person name="Segarra C."/>
            <person name="Singh R.S."/>
            <person name="Sirot L."/>
            <person name="Sirota M."/>
            <person name="Sisneros N.B."/>
            <person name="Smith C.D."/>
            <person name="Smith T.F."/>
            <person name="Spieth J."/>
            <person name="Stage D.E."/>
            <person name="Stark A."/>
            <person name="Stephan W."/>
            <person name="Strausberg R.L."/>
            <person name="Strempel S."/>
            <person name="Sturgill D."/>
            <person name="Sutton G."/>
            <person name="Sutton G.G."/>
            <person name="Tao W."/>
            <person name="Teichmann S."/>
            <person name="Tobari Y.N."/>
            <person name="Tomimura Y."/>
            <person name="Tsolas J.M."/>
            <person name="Valente V.L."/>
            <person name="Venter E."/>
            <person name="Venter J.C."/>
            <person name="Vicario S."/>
            <person name="Vieira F.G."/>
            <person name="Vilella A.J."/>
            <person name="Villasante A."/>
            <person name="Walenz B."/>
            <person name="Wang J."/>
            <person name="Wasserman M."/>
            <person name="Watts T."/>
            <person name="Wilson D."/>
            <person name="Wilson R.K."/>
            <person name="Wing R.A."/>
            <person name="Wolfner M.F."/>
            <person name="Wong A."/>
            <person name="Wong G.K."/>
            <person name="Wu C.I."/>
            <person name="Wu G."/>
            <person name="Yamamoto D."/>
            <person name="Yang H.P."/>
            <person name="Yang S.P."/>
            <person name="Yorke J.A."/>
            <person name="Yoshida K."/>
            <person name="Zdobnov E."/>
            <person name="Zhang P."/>
            <person name="Zhang Y."/>
            <person name="Zimin A.V."/>
            <person name="Baldwin J."/>
            <person name="Abdouelleil A."/>
            <person name="Abdulkadir J."/>
            <person name="Abebe A."/>
            <person name="Abera B."/>
            <person name="Abreu J."/>
            <person name="Acer S.C."/>
            <person name="Aftuck L."/>
            <person name="Alexander A."/>
            <person name="An P."/>
            <person name="Anderson E."/>
            <person name="Anderson S."/>
            <person name="Arachi H."/>
            <person name="Azer M."/>
            <person name="Bachantsang P."/>
            <person name="Barry A."/>
            <person name="Bayul T."/>
            <person name="Berlin A."/>
            <person name="Bessette D."/>
            <person name="Bloom T."/>
            <person name="Blye J."/>
            <person name="Boguslavskiy L."/>
            <person name="Bonnet C."/>
            <person name="Boukhgalter B."/>
            <person name="Bourzgui I."/>
            <person name="Brown A."/>
            <person name="Cahill P."/>
            <person name="Channer S."/>
            <person name="Cheshatsang Y."/>
            <person name="Chuda L."/>
            <person name="Citroen M."/>
            <person name="Collymore A."/>
            <person name="Cooke P."/>
            <person name="Costello M."/>
            <person name="D'Aco K."/>
            <person name="Daza R."/>
            <person name="De Haan G."/>
            <person name="DeGray S."/>
            <person name="DeMaso C."/>
            <person name="Dhargay N."/>
            <person name="Dooley K."/>
            <person name="Dooley E."/>
            <person name="Doricent M."/>
            <person name="Dorje P."/>
            <person name="Dorjee K."/>
            <person name="Dupes A."/>
            <person name="Elong R."/>
            <person name="Falk J."/>
            <person name="Farina A."/>
            <person name="Faro S."/>
            <person name="Ferguson D."/>
            <person name="Fisher S."/>
            <person name="Foley C.D."/>
            <person name="Franke A."/>
            <person name="Friedrich D."/>
            <person name="Gadbois L."/>
            <person name="Gearin G."/>
            <person name="Gearin C.R."/>
            <person name="Giannoukos G."/>
            <person name="Goode T."/>
            <person name="Graham J."/>
            <person name="Grandbois E."/>
            <person name="Grewal S."/>
            <person name="Gyaltsen K."/>
            <person name="Hafez N."/>
            <person name="Hagos B."/>
            <person name="Hall J."/>
            <person name="Henson C."/>
            <person name="Hollinger A."/>
            <person name="Honan T."/>
            <person name="Huard M.D."/>
            <person name="Hughes L."/>
            <person name="Hurhula B."/>
            <person name="Husby M.E."/>
            <person name="Kamat A."/>
            <person name="Kanga B."/>
            <person name="Kashin S."/>
            <person name="Khazanovich D."/>
            <person name="Kisner P."/>
            <person name="Lance K."/>
            <person name="Lara M."/>
            <person name="Lee W."/>
            <person name="Lennon N."/>
            <person name="Letendre F."/>
            <person name="LeVine R."/>
            <person name="Lipovsky A."/>
            <person name="Liu X."/>
            <person name="Liu J."/>
            <person name="Liu S."/>
            <person name="Lokyitsang T."/>
            <person name="Lokyitsang Y."/>
            <person name="Lubonja R."/>
            <person name="Lui A."/>
            <person name="MacDonald P."/>
            <person name="Magnisalis V."/>
            <person name="Maru K."/>
            <person name="Matthews C."/>
            <person name="McCusker W."/>
            <person name="McDonough S."/>
            <person name="Mehta T."/>
            <person name="Meldrim J."/>
            <person name="Meneus L."/>
            <person name="Mihai O."/>
            <person name="Mihalev A."/>
            <person name="Mihova T."/>
            <person name="Mittelman R."/>
            <person name="Mlenga V."/>
            <person name="Montmayeur A."/>
            <person name="Mulrain L."/>
            <person name="Navidi A."/>
            <person name="Naylor J."/>
            <person name="Negash T."/>
            <person name="Nguyen T."/>
            <person name="Nguyen N."/>
            <person name="Nicol R."/>
            <person name="Norbu C."/>
            <person name="Norbu N."/>
            <person name="Novod N."/>
            <person name="O'Neill B."/>
            <person name="Osman S."/>
            <person name="Markiewicz E."/>
            <person name="Oyono O.L."/>
            <person name="Patti C."/>
            <person name="Phunkhang P."/>
            <person name="Pierre F."/>
            <person name="Priest M."/>
            <person name="Raghuraman S."/>
            <person name="Rege F."/>
            <person name="Reyes R."/>
            <person name="Rise C."/>
            <person name="Rogov P."/>
            <person name="Ross K."/>
            <person name="Ryan E."/>
            <person name="Settipalli S."/>
            <person name="Shea T."/>
            <person name="Sherpa N."/>
            <person name="Shi L."/>
            <person name="Shih D."/>
            <person name="Sparrow T."/>
            <person name="Spaulding J."/>
            <person name="Stalker J."/>
            <person name="Stange-Thomann N."/>
            <person name="Stavropoulos S."/>
            <person name="Stone C."/>
            <person name="Strader C."/>
            <person name="Tesfaye S."/>
            <person name="Thomson T."/>
            <person name="Thoulutsang Y."/>
            <person name="Thoulutsang D."/>
            <person name="Topham K."/>
            <person name="Topping I."/>
            <person name="Tsamla T."/>
            <person name="Vassiliev H."/>
            <person name="Vo A."/>
            <person name="Wangchuk T."/>
            <person name="Wangdi T."/>
            <person name="Weiand M."/>
            <person name="Wilkinson J."/>
            <person name="Wilson A."/>
            <person name="Yadav S."/>
            <person name="Young G."/>
            <person name="Yu Q."/>
            <person name="Zembek L."/>
            <person name="Zhong D."/>
            <person name="Zimmer A."/>
            <person name="Zwirko Z."/>
            <person name="Jaffe D.B."/>
            <person name="Alvarez P."/>
            <person name="Brockman W."/>
            <person name="Butler J."/>
            <person name="Chin C."/>
            <person name="Gnerre S."/>
            <person name="Grabherr M."/>
            <person name="Kleber M."/>
            <person name="Mauceli E."/>
            <person name="MacCallum I."/>
        </authorList>
    </citation>
    <scope>NUCLEOTIDE SEQUENCE [LARGE SCALE GENOMIC DNA]</scope>
    <source>
        <strain evidence="3">Tucson 15081-1352.22</strain>
    </source>
</reference>
<dbReference type="GO" id="GO:0046983">
    <property type="term" value="F:protein dimerization activity"/>
    <property type="evidence" value="ECO:0007669"/>
    <property type="project" value="InterPro"/>
</dbReference>
<feature type="domain" description="HAT C-terminal dimerisation" evidence="1">
    <location>
        <begin position="132"/>
        <end position="206"/>
    </location>
</feature>
<dbReference type="SUPFAM" id="SSF53098">
    <property type="entry name" value="Ribonuclease H-like"/>
    <property type="match status" value="1"/>
</dbReference>
<dbReference type="OrthoDB" id="7851199at2759"/>
<dbReference type="PANTHER" id="PTHR47611">
    <property type="entry name" value="HAT DIMERISATION DOMAIN, C-TERMINAL"/>
    <property type="match status" value="1"/>
</dbReference>
<evidence type="ECO:0000313" key="2">
    <source>
        <dbReference type="EMBL" id="KRG07794.1"/>
    </source>
</evidence>
<dbReference type="InParanoid" id="A0A0Q9XRQ0"/>
<gene>
    <name evidence="2" type="primary">Dmoj\GI25723</name>
    <name evidence="2" type="ORF">Dmoj_GI25723</name>
</gene>
<keyword evidence="3" id="KW-1185">Reference proteome</keyword>
<dbReference type="Proteomes" id="UP000009192">
    <property type="component" value="Unassembled WGS sequence"/>
</dbReference>
<evidence type="ECO:0000313" key="3">
    <source>
        <dbReference type="Proteomes" id="UP000009192"/>
    </source>
</evidence>
<name>A0A0Q9XRQ0_DROMO</name>
<dbReference type="AlphaFoldDB" id="A0A0Q9XRQ0"/>
<accession>A0A0Q9XRQ0</accession>
<organism evidence="2 3">
    <name type="scientific">Drosophila mojavensis</name>
    <name type="common">Fruit fly</name>
    <dbReference type="NCBI Taxonomy" id="7230"/>
    <lineage>
        <taxon>Eukaryota</taxon>
        <taxon>Metazoa</taxon>
        <taxon>Ecdysozoa</taxon>
        <taxon>Arthropoda</taxon>
        <taxon>Hexapoda</taxon>
        <taxon>Insecta</taxon>
        <taxon>Pterygota</taxon>
        <taxon>Neoptera</taxon>
        <taxon>Endopterygota</taxon>
        <taxon>Diptera</taxon>
        <taxon>Brachycera</taxon>
        <taxon>Muscomorpha</taxon>
        <taxon>Ephydroidea</taxon>
        <taxon>Drosophilidae</taxon>
        <taxon>Drosophila</taxon>
    </lineage>
</organism>
<proteinExistence type="predicted"/>
<sequence length="216" mass="24417">MLPMVNTLKNQINNVHVDVDADDGDMAVIHAVRKEIIKQLERRFGSIEETHLIAIACLLDPRFKNSPSKACTKAINLLRKFLLSSPNSLSSENESDTSIDSANNLWSDYKKWTHAGKQTKKTRSTMNDDEVGRYLSTHVLPLSIDPLKQWGDMKVVYPKLYNLAQKYLGIPATSVPSERLFSKAGSTITKTRSRLSPKRLEKLLFLGDCAEEEWNI</sequence>
<dbReference type="Pfam" id="PF05699">
    <property type="entry name" value="Dimer_Tnp_hAT"/>
    <property type="match status" value="1"/>
</dbReference>